<protein>
    <recommendedName>
        <fullName evidence="4">DUF624 domain-containing protein</fullName>
    </recommendedName>
</protein>
<reference evidence="2" key="1">
    <citation type="submission" date="2020-10" db="EMBL/GenBank/DDBJ databases">
        <authorList>
            <person name="Gilroy R."/>
        </authorList>
    </citation>
    <scope>NUCLEOTIDE SEQUENCE</scope>
    <source>
        <strain evidence="2">14700</strain>
    </source>
</reference>
<reference evidence="2" key="2">
    <citation type="journal article" date="2021" name="PeerJ">
        <title>Extensive microbial diversity within the chicken gut microbiome revealed by metagenomics and culture.</title>
        <authorList>
            <person name="Gilroy R."/>
            <person name="Ravi A."/>
            <person name="Getino M."/>
            <person name="Pursley I."/>
            <person name="Horton D.L."/>
            <person name="Alikhan N.F."/>
            <person name="Baker D."/>
            <person name="Gharbi K."/>
            <person name="Hall N."/>
            <person name="Watson M."/>
            <person name="Adriaenssens E.M."/>
            <person name="Foster-Nyarko E."/>
            <person name="Jarju S."/>
            <person name="Secka A."/>
            <person name="Antonio M."/>
            <person name="Oren A."/>
            <person name="Chaudhuri R.R."/>
            <person name="La Ragione R."/>
            <person name="Hildebrand F."/>
            <person name="Pallen M.J."/>
        </authorList>
    </citation>
    <scope>NUCLEOTIDE SEQUENCE</scope>
    <source>
        <strain evidence="2">14700</strain>
    </source>
</reference>
<feature type="transmembrane region" description="Helical" evidence="1">
    <location>
        <begin position="179"/>
        <end position="207"/>
    </location>
</feature>
<feature type="transmembrane region" description="Helical" evidence="1">
    <location>
        <begin position="97"/>
        <end position="117"/>
    </location>
</feature>
<keyword evidence="1" id="KW-0472">Membrane</keyword>
<organism evidence="2 3">
    <name type="scientific">Candidatus Ornithospirochaeta stercoravium</name>
    <dbReference type="NCBI Taxonomy" id="2840897"/>
    <lineage>
        <taxon>Bacteria</taxon>
        <taxon>Pseudomonadati</taxon>
        <taxon>Spirochaetota</taxon>
        <taxon>Spirochaetia</taxon>
        <taxon>Spirochaetales</taxon>
        <taxon>Spirochaetaceae</taxon>
        <taxon>Spirochaetaceae incertae sedis</taxon>
        <taxon>Candidatus Ornithospirochaeta</taxon>
    </lineage>
</organism>
<dbReference type="Proteomes" id="UP000810292">
    <property type="component" value="Unassembled WGS sequence"/>
</dbReference>
<name>A0A9D9IBH1_9SPIO</name>
<feature type="transmembrane region" description="Helical" evidence="1">
    <location>
        <begin position="124"/>
        <end position="147"/>
    </location>
</feature>
<feature type="transmembrane region" description="Helical" evidence="1">
    <location>
        <begin position="17"/>
        <end position="38"/>
    </location>
</feature>
<evidence type="ECO:0000256" key="1">
    <source>
        <dbReference type="SAM" id="Phobius"/>
    </source>
</evidence>
<evidence type="ECO:0000313" key="2">
    <source>
        <dbReference type="EMBL" id="MBO8469537.1"/>
    </source>
</evidence>
<sequence length="259" mass="29611">MKGFFIKKAFFDGWDNLIGMVLFNIGYLAIAMAFFYGFVEMGSISPMLSYLVLAVLLLLLSVLMGGTAAVTKNYSDYSREAWAAFKEGVKRNIRHSLLFFLFALLFVVNILFVIPFYSSYGNAFGFVISIIMIWVEIILLLCLPYYFPLMNLLPADRPLKTAKKCFIIVADNLGFTLFYLIYSIICIVISVLTIGLVPGLTGMQLAAQDAMKLLMFKYDYLEENPSADRKHIPWEDLLYDEREKVGPRSLKSMIFPWKY</sequence>
<keyword evidence="1" id="KW-0812">Transmembrane</keyword>
<dbReference type="AlphaFoldDB" id="A0A9D9IBH1"/>
<gene>
    <name evidence="2" type="ORF">IAA72_07120</name>
</gene>
<accession>A0A9D9IBH1</accession>
<keyword evidence="1" id="KW-1133">Transmembrane helix</keyword>
<evidence type="ECO:0000313" key="3">
    <source>
        <dbReference type="Proteomes" id="UP000810292"/>
    </source>
</evidence>
<feature type="transmembrane region" description="Helical" evidence="1">
    <location>
        <begin position="50"/>
        <end position="70"/>
    </location>
</feature>
<evidence type="ECO:0008006" key="4">
    <source>
        <dbReference type="Google" id="ProtNLM"/>
    </source>
</evidence>
<proteinExistence type="predicted"/>
<comment type="caution">
    <text evidence="2">The sequence shown here is derived from an EMBL/GenBank/DDBJ whole genome shotgun (WGS) entry which is preliminary data.</text>
</comment>
<dbReference type="EMBL" id="JADIMF010000114">
    <property type="protein sequence ID" value="MBO8469537.1"/>
    <property type="molecule type" value="Genomic_DNA"/>
</dbReference>